<sequence>MPVFKREIGKCLEVEVQVAGAAVVLLRVTGAVADGAAVLFPAADPAVEVVPLTAVAGEAVAASSAVEPGVAQIVLATKPVTEKSELPSSED</sequence>
<name>A0A7Z7LEB4_9BACT</name>
<dbReference type="EMBL" id="LS974202">
    <property type="protein sequence ID" value="SSC11991.1"/>
    <property type="molecule type" value="Genomic_DNA"/>
</dbReference>
<accession>A0A7Z7LEB4</accession>
<protein>
    <submittedName>
        <fullName evidence="1">Uncharacterized protein</fullName>
    </submittedName>
</protein>
<evidence type="ECO:0000313" key="1">
    <source>
        <dbReference type="EMBL" id="SSC11991.1"/>
    </source>
</evidence>
<dbReference type="AlphaFoldDB" id="A0A7Z7LEB4"/>
<dbReference type="KEGG" id="minf:MESINF_0542"/>
<proteinExistence type="predicted"/>
<keyword evidence="2" id="KW-1185">Reference proteome</keyword>
<evidence type="ECO:0000313" key="2">
    <source>
        <dbReference type="Proteomes" id="UP000250796"/>
    </source>
</evidence>
<reference evidence="1 2" key="1">
    <citation type="submission" date="2017-01" db="EMBL/GenBank/DDBJ databases">
        <authorList>
            <person name="Erauso G."/>
        </authorList>
    </citation>
    <scope>NUCLEOTIDE SEQUENCE [LARGE SCALE GENOMIC DNA]</scope>
    <source>
        <strain evidence="1">MESINF1</strain>
    </source>
</reference>
<dbReference type="Proteomes" id="UP000250796">
    <property type="component" value="Chromosome MESINF"/>
</dbReference>
<organism evidence="1 2">
    <name type="scientific">Mesotoga infera</name>
    <dbReference type="NCBI Taxonomy" id="1236046"/>
    <lineage>
        <taxon>Bacteria</taxon>
        <taxon>Thermotogati</taxon>
        <taxon>Thermotogota</taxon>
        <taxon>Thermotogae</taxon>
        <taxon>Kosmotogales</taxon>
        <taxon>Kosmotogaceae</taxon>
        <taxon>Mesotoga</taxon>
    </lineage>
</organism>
<gene>
    <name evidence="1" type="ORF">MESINF_0542</name>
</gene>